<dbReference type="InterPro" id="IPR001343">
    <property type="entry name" value="Hemolysn_Ca-bd"/>
</dbReference>
<dbReference type="Pfam" id="PF17963">
    <property type="entry name" value="Big_9"/>
    <property type="match status" value="1"/>
</dbReference>
<proteinExistence type="predicted"/>
<evidence type="ECO:0000256" key="3">
    <source>
        <dbReference type="SAM" id="MobiDB-lite"/>
    </source>
</evidence>
<dbReference type="SUPFAM" id="SSF51120">
    <property type="entry name" value="beta-Roll"/>
    <property type="match status" value="1"/>
</dbReference>
<reference evidence="4 5" key="1">
    <citation type="submission" date="2020-02" db="EMBL/GenBank/DDBJ databases">
        <title>Genome sequence of the type strain CGMCC 1.15528 of Mesorhizobium zhangyense.</title>
        <authorList>
            <person name="Gao J."/>
            <person name="Sun J."/>
        </authorList>
    </citation>
    <scope>NUCLEOTIDE SEQUENCE [LARGE SCALE GENOMIC DNA]</scope>
    <source>
        <strain evidence="4 5">CGMCC 1.15528</strain>
    </source>
</reference>
<name>A0A7C9R5Z4_9HYPH</name>
<dbReference type="AlphaFoldDB" id="A0A7C9R5Z4"/>
<dbReference type="PROSITE" id="PS00330">
    <property type="entry name" value="HEMOLYSIN_CALCIUM"/>
    <property type="match status" value="3"/>
</dbReference>
<sequence>MPTLSNGSELNVWEDVNNESPDAVLFSITETDGDVLGPTGAHTDFPFGWVDVASVDVFDGFFTVSTFTNDGRTELFTTIETAVFDNDGNYIRTLSDQAAYLSTQIVSVSADSPNDITVTWTGANEYYGGENTQYGQHQIILDGGTLQPDTFINHAPTVSNLSFTLAPGQSLDDIKFSAADADYDLLSFVVVDGPDHGTLQQETKYEAGYYPFHQGHYFDSLHYHADYLNGNLFDYAPEAGFIGTDTFTVYATDGQGNSNVATITITVAPPPESITLTDAKDVVSYKNYDHAVLVAANGGNDRITGSKFNDSLDGGAGNDRLRGGAGNDEITGGAGNDRLRGGAGNDILNGGAGHDRLSGGAGNDTFVFDTAPGSANHDRILDFSSADDIIQLDSTVFAGLAAGALDAGALVIGKSAVDENDRIIYNKASGNLLYDADGAGGAAAVKFAAVSHGTSLTAGDFFIV</sequence>
<dbReference type="InterPro" id="IPR050557">
    <property type="entry name" value="RTX_toxin/Mannuronan_C5-epim"/>
</dbReference>
<keyword evidence="5" id="KW-1185">Reference proteome</keyword>
<comment type="subcellular location">
    <subcellularLocation>
        <location evidence="1">Secreted</location>
    </subcellularLocation>
</comment>
<evidence type="ECO:0000256" key="2">
    <source>
        <dbReference type="ARBA" id="ARBA00022525"/>
    </source>
</evidence>
<evidence type="ECO:0000256" key="1">
    <source>
        <dbReference type="ARBA" id="ARBA00004613"/>
    </source>
</evidence>
<dbReference type="Pfam" id="PF00353">
    <property type="entry name" value="HemolysinCabind"/>
    <property type="match status" value="2"/>
</dbReference>
<gene>
    <name evidence="4" type="ORF">G6N74_07435</name>
</gene>
<comment type="caution">
    <text evidence="4">The sequence shown here is derived from an EMBL/GenBank/DDBJ whole genome shotgun (WGS) entry which is preliminary data.</text>
</comment>
<dbReference type="InterPro" id="IPR018511">
    <property type="entry name" value="Hemolysin-typ_Ca-bd_CS"/>
</dbReference>
<dbReference type="PANTHER" id="PTHR38340:SF1">
    <property type="entry name" value="S-LAYER PROTEIN"/>
    <property type="match status" value="1"/>
</dbReference>
<dbReference type="GO" id="GO:0005576">
    <property type="term" value="C:extracellular region"/>
    <property type="evidence" value="ECO:0007669"/>
    <property type="project" value="UniProtKB-SubCell"/>
</dbReference>
<keyword evidence="2" id="KW-0964">Secreted</keyword>
<dbReference type="GO" id="GO:0005509">
    <property type="term" value="F:calcium ion binding"/>
    <property type="evidence" value="ECO:0007669"/>
    <property type="project" value="InterPro"/>
</dbReference>
<dbReference type="Gene3D" id="2.150.10.10">
    <property type="entry name" value="Serralysin-like metalloprotease, C-terminal"/>
    <property type="match status" value="1"/>
</dbReference>
<dbReference type="PRINTS" id="PR00313">
    <property type="entry name" value="CABNDNGRPT"/>
</dbReference>
<protein>
    <submittedName>
        <fullName evidence="4">Calcium-binding protein</fullName>
    </submittedName>
</protein>
<dbReference type="Proteomes" id="UP000481252">
    <property type="component" value="Unassembled WGS sequence"/>
</dbReference>
<evidence type="ECO:0000313" key="5">
    <source>
        <dbReference type="Proteomes" id="UP000481252"/>
    </source>
</evidence>
<accession>A0A7C9R5Z4</accession>
<organism evidence="4 5">
    <name type="scientific">Mesorhizobium zhangyense</name>
    <dbReference type="NCBI Taxonomy" id="1776730"/>
    <lineage>
        <taxon>Bacteria</taxon>
        <taxon>Pseudomonadati</taxon>
        <taxon>Pseudomonadota</taxon>
        <taxon>Alphaproteobacteria</taxon>
        <taxon>Hyphomicrobiales</taxon>
        <taxon>Phyllobacteriaceae</taxon>
        <taxon>Mesorhizobium</taxon>
    </lineage>
</organism>
<dbReference type="RefSeq" id="WP_165115930.1">
    <property type="nucleotide sequence ID" value="NZ_JAAKZG010000003.1"/>
</dbReference>
<feature type="region of interest" description="Disordered" evidence="3">
    <location>
        <begin position="314"/>
        <end position="338"/>
    </location>
</feature>
<evidence type="ECO:0000313" key="4">
    <source>
        <dbReference type="EMBL" id="NGN40894.1"/>
    </source>
</evidence>
<dbReference type="PANTHER" id="PTHR38340">
    <property type="entry name" value="S-LAYER PROTEIN"/>
    <property type="match status" value="1"/>
</dbReference>
<dbReference type="InterPro" id="IPR011049">
    <property type="entry name" value="Serralysin-like_metalloprot_C"/>
</dbReference>
<dbReference type="EMBL" id="JAAKZG010000003">
    <property type="protein sequence ID" value="NGN40894.1"/>
    <property type="molecule type" value="Genomic_DNA"/>
</dbReference>